<evidence type="ECO:0000313" key="1">
    <source>
        <dbReference type="EMBL" id="GIX77305.1"/>
    </source>
</evidence>
<protein>
    <recommendedName>
        <fullName evidence="3">RNase H type-1 domain-containing protein</fullName>
    </recommendedName>
</protein>
<reference evidence="1 2" key="1">
    <citation type="submission" date="2021-06" db="EMBL/GenBank/DDBJ databases">
        <title>Caerostris darwini draft genome.</title>
        <authorList>
            <person name="Kono N."/>
            <person name="Arakawa K."/>
        </authorList>
    </citation>
    <scope>NUCLEOTIDE SEQUENCE [LARGE SCALE GENOMIC DNA]</scope>
</reference>
<dbReference type="InterPro" id="IPR036397">
    <property type="entry name" value="RNaseH_sf"/>
</dbReference>
<gene>
    <name evidence="1" type="primary">R1A1-elementORF2_694</name>
    <name evidence="1" type="ORF">CDAR_276451</name>
</gene>
<keyword evidence="2" id="KW-1185">Reference proteome</keyword>
<name>A0AAV4MXW1_9ARAC</name>
<proteinExistence type="predicted"/>
<organism evidence="1 2">
    <name type="scientific">Caerostris darwini</name>
    <dbReference type="NCBI Taxonomy" id="1538125"/>
    <lineage>
        <taxon>Eukaryota</taxon>
        <taxon>Metazoa</taxon>
        <taxon>Ecdysozoa</taxon>
        <taxon>Arthropoda</taxon>
        <taxon>Chelicerata</taxon>
        <taxon>Arachnida</taxon>
        <taxon>Araneae</taxon>
        <taxon>Araneomorphae</taxon>
        <taxon>Entelegynae</taxon>
        <taxon>Araneoidea</taxon>
        <taxon>Araneidae</taxon>
        <taxon>Caerostris</taxon>
    </lineage>
</organism>
<dbReference type="Gene3D" id="3.30.420.10">
    <property type="entry name" value="Ribonuclease H-like superfamily/Ribonuclease H"/>
    <property type="match status" value="1"/>
</dbReference>
<accession>A0AAV4MXW1</accession>
<dbReference type="EMBL" id="BPLQ01001003">
    <property type="protein sequence ID" value="GIX77305.1"/>
    <property type="molecule type" value="Genomic_DNA"/>
</dbReference>
<evidence type="ECO:0000313" key="2">
    <source>
        <dbReference type="Proteomes" id="UP001054837"/>
    </source>
</evidence>
<dbReference type="SUPFAM" id="SSF53098">
    <property type="entry name" value="Ribonuclease H-like"/>
    <property type="match status" value="1"/>
</dbReference>
<dbReference type="Proteomes" id="UP001054837">
    <property type="component" value="Unassembled WGS sequence"/>
</dbReference>
<dbReference type="GO" id="GO:0003676">
    <property type="term" value="F:nucleic acid binding"/>
    <property type="evidence" value="ECO:0007669"/>
    <property type="project" value="InterPro"/>
</dbReference>
<sequence>MTINPAKSYFTILASKKFSHIPSIKIEGNNIKFTKHLKYLGVVFDSKLIWNHHLNSIEDKINSLQHKLYRISRTTWELNPTVKKEIHTEVTEKIISYGHEIWYQDKIRQNIKILKLQRSGLLNITKCYKSVSTDALQVLAGIPPLDLKLKFSSIIFKLKIGSQPYTLQNSVIQPQSFNHKKPMIPPWTKAAFSWNYFNNSNITAGTLIYTDGSKMNNRVGGAFVAYDKGKEIFSHGFRLSDHETVFSAERMAIEAAIDFVINNNIQISSIISDSRSVLQAIDNPNNLDNNIIKIKDKISCYNPLRGASSLDVYGSHDPGVTQ</sequence>
<dbReference type="AlphaFoldDB" id="A0AAV4MXW1"/>
<evidence type="ECO:0008006" key="3">
    <source>
        <dbReference type="Google" id="ProtNLM"/>
    </source>
</evidence>
<dbReference type="InterPro" id="IPR012337">
    <property type="entry name" value="RNaseH-like_sf"/>
</dbReference>
<comment type="caution">
    <text evidence="1">The sequence shown here is derived from an EMBL/GenBank/DDBJ whole genome shotgun (WGS) entry which is preliminary data.</text>
</comment>